<name>A0AB74U8G0_9GAMM</name>
<dbReference type="AlphaFoldDB" id="A0AB74U8G0"/>
<gene>
    <name evidence="2" type="ORF">ABV408_02700</name>
</gene>
<dbReference type="RefSeq" id="WP_353980942.1">
    <property type="nucleotide sequence ID" value="NZ_CP159578.1"/>
</dbReference>
<reference evidence="2" key="1">
    <citation type="submission" date="2024-06" db="EMBL/GenBank/DDBJ databases">
        <title>Complete genome of Salinicola endophyticus HNIBRBA4755.</title>
        <authorList>
            <person name="Shin S.Y."/>
            <person name="Kang H."/>
            <person name="Song J."/>
        </authorList>
    </citation>
    <scope>NUCLEOTIDE SEQUENCE</scope>
    <source>
        <strain evidence="2">HNIBRBA4755</strain>
    </source>
</reference>
<evidence type="ECO:0000256" key="1">
    <source>
        <dbReference type="SAM" id="MobiDB-lite"/>
    </source>
</evidence>
<organism evidence="2">
    <name type="scientific">Salinicola endophyticus</name>
    <dbReference type="NCBI Taxonomy" id="1949083"/>
    <lineage>
        <taxon>Bacteria</taxon>
        <taxon>Pseudomonadati</taxon>
        <taxon>Pseudomonadota</taxon>
        <taxon>Gammaproteobacteria</taxon>
        <taxon>Oceanospirillales</taxon>
        <taxon>Halomonadaceae</taxon>
        <taxon>Salinicola</taxon>
    </lineage>
</organism>
<accession>A0AB74U8G0</accession>
<feature type="region of interest" description="Disordered" evidence="1">
    <location>
        <begin position="1"/>
        <end position="27"/>
    </location>
</feature>
<evidence type="ECO:0000313" key="2">
    <source>
        <dbReference type="EMBL" id="XCJ80096.1"/>
    </source>
</evidence>
<sequence length="153" mass="16258">MRAPQRLSSPAQPPAQPRAADVQPDGRAGFGALRAELHARCADEDLAALWAGLKLGERKAIAASAGLHPRDAEAAIAALNQVERDAIRAAIGRMSRYAQALHACLGSQRCHAQPNARPPHPSRALAANARRALDRGDTPGARHWLGLIERGEP</sequence>
<dbReference type="EMBL" id="CP159578">
    <property type="protein sequence ID" value="XCJ80096.1"/>
    <property type="molecule type" value="Genomic_DNA"/>
</dbReference>
<protein>
    <submittedName>
        <fullName evidence="2">Uncharacterized protein</fullName>
    </submittedName>
</protein>
<proteinExistence type="predicted"/>
<feature type="compositionally biased region" description="Low complexity" evidence="1">
    <location>
        <begin position="1"/>
        <end position="10"/>
    </location>
</feature>